<accession>A0A8T2USC8</accession>
<protein>
    <submittedName>
        <fullName evidence="3">Uncharacterized protein</fullName>
    </submittedName>
</protein>
<dbReference type="Proteomes" id="UP000825935">
    <property type="component" value="Chromosome 4"/>
</dbReference>
<dbReference type="Gene3D" id="3.40.50.720">
    <property type="entry name" value="NAD(P)-binding Rossmann-like Domain"/>
    <property type="match status" value="1"/>
</dbReference>
<evidence type="ECO:0000256" key="2">
    <source>
        <dbReference type="ARBA" id="ARBA00023002"/>
    </source>
</evidence>
<gene>
    <name evidence="3" type="ORF">KP509_04G006700</name>
</gene>
<proteinExistence type="inferred from homology"/>
<dbReference type="GO" id="GO:0016491">
    <property type="term" value="F:oxidoreductase activity"/>
    <property type="evidence" value="ECO:0007669"/>
    <property type="project" value="UniProtKB-KW"/>
</dbReference>
<comment type="caution">
    <text evidence="3">The sequence shown here is derived from an EMBL/GenBank/DDBJ whole genome shotgun (WGS) entry which is preliminary data.</text>
</comment>
<dbReference type="OMA" id="CAFISHD"/>
<dbReference type="EMBL" id="CM035409">
    <property type="protein sequence ID" value="KAH7438234.1"/>
    <property type="molecule type" value="Genomic_DNA"/>
</dbReference>
<dbReference type="PRINTS" id="PR00081">
    <property type="entry name" value="GDHRDH"/>
</dbReference>
<dbReference type="AlphaFoldDB" id="A0A8T2USC8"/>
<reference evidence="3" key="1">
    <citation type="submission" date="2021-08" db="EMBL/GenBank/DDBJ databases">
        <title>WGS assembly of Ceratopteris richardii.</title>
        <authorList>
            <person name="Marchant D.B."/>
            <person name="Chen G."/>
            <person name="Jenkins J."/>
            <person name="Shu S."/>
            <person name="Leebens-Mack J."/>
            <person name="Grimwood J."/>
            <person name="Schmutz J."/>
            <person name="Soltis P."/>
            <person name="Soltis D."/>
            <person name="Chen Z.-H."/>
        </authorList>
    </citation>
    <scope>NUCLEOTIDE SEQUENCE</scope>
    <source>
        <strain evidence="3">Whitten #5841</strain>
        <tissue evidence="3">Leaf</tissue>
    </source>
</reference>
<comment type="similarity">
    <text evidence="1">Belongs to the short-chain dehydrogenases/reductases (SDR) family.</text>
</comment>
<evidence type="ECO:0000313" key="4">
    <source>
        <dbReference type="Proteomes" id="UP000825935"/>
    </source>
</evidence>
<organism evidence="3 4">
    <name type="scientific">Ceratopteris richardii</name>
    <name type="common">Triangle waterfern</name>
    <dbReference type="NCBI Taxonomy" id="49495"/>
    <lineage>
        <taxon>Eukaryota</taxon>
        <taxon>Viridiplantae</taxon>
        <taxon>Streptophyta</taxon>
        <taxon>Embryophyta</taxon>
        <taxon>Tracheophyta</taxon>
        <taxon>Polypodiopsida</taxon>
        <taxon>Polypodiidae</taxon>
        <taxon>Polypodiales</taxon>
        <taxon>Pteridineae</taxon>
        <taxon>Pteridaceae</taxon>
        <taxon>Parkerioideae</taxon>
        <taxon>Ceratopteris</taxon>
    </lineage>
</organism>
<dbReference type="Pfam" id="PF00106">
    <property type="entry name" value="adh_short"/>
    <property type="match status" value="2"/>
</dbReference>
<dbReference type="EMBL" id="CM035409">
    <property type="protein sequence ID" value="KAH7438233.1"/>
    <property type="molecule type" value="Genomic_DNA"/>
</dbReference>
<keyword evidence="4" id="KW-1185">Reference proteome</keyword>
<dbReference type="OrthoDB" id="191139at2759"/>
<sequence length="350" mass="38340">MAPKLGWADWASAWLHITAETLLQRVYTYHLPHKLSLPVLTGSTCIITGATSGIGLETAKQLAEAGAHVVLACRNINAAQTLVHEWKNQREQDSAPLNVEVMELNLLSLSSVRAFAAAWEARKEPLHVLINNAGIFSMSAPQKFSEDELEEHMQVNYVAPALLTLLLLPSLSRGSPARVVNVNSDMQWFGVLDPDDLNLTCGKRKYSSVAAYSGSKLAQIYFSSLLECKLRSGSGIHVICVNPGIVKTNVIRTLPKVVQAIYNFIGCFSLSSLEGARSVLFCATDPQVVQYADALKAKGWPVCSYYSSICKPNDTSKHAQNMNLALRLWEKTAEIIGLSTEDIEKLLPIC</sequence>
<dbReference type="InterPro" id="IPR036291">
    <property type="entry name" value="NAD(P)-bd_dom_sf"/>
</dbReference>
<name>A0A8T2USC8_CERRI</name>
<keyword evidence="2" id="KW-0560">Oxidoreductase</keyword>
<dbReference type="PANTHER" id="PTHR24320:SF148">
    <property type="entry name" value="NAD(P)-BINDING ROSSMANN-FOLD SUPERFAMILY PROTEIN"/>
    <property type="match status" value="1"/>
</dbReference>
<dbReference type="EMBL" id="CM035409">
    <property type="protein sequence ID" value="KAH7438232.1"/>
    <property type="molecule type" value="Genomic_DNA"/>
</dbReference>
<dbReference type="SUPFAM" id="SSF51735">
    <property type="entry name" value="NAD(P)-binding Rossmann-fold domains"/>
    <property type="match status" value="1"/>
</dbReference>
<dbReference type="InterPro" id="IPR002347">
    <property type="entry name" value="SDR_fam"/>
</dbReference>
<evidence type="ECO:0000313" key="3">
    <source>
        <dbReference type="EMBL" id="KAH7438232.1"/>
    </source>
</evidence>
<evidence type="ECO:0000256" key="1">
    <source>
        <dbReference type="ARBA" id="ARBA00006484"/>
    </source>
</evidence>
<dbReference type="PANTHER" id="PTHR24320">
    <property type="entry name" value="RETINOL DEHYDROGENASE"/>
    <property type="match status" value="1"/>
</dbReference>